<evidence type="ECO:0000313" key="2">
    <source>
        <dbReference type="Proteomes" id="UP000533476"/>
    </source>
</evidence>
<protein>
    <recommendedName>
        <fullName evidence="3">TATA-box binding protein</fullName>
    </recommendedName>
</protein>
<organism evidence="1 2">
    <name type="scientific">Sulfobacillus harzensis</name>
    <dbReference type="NCBI Taxonomy" id="2729629"/>
    <lineage>
        <taxon>Bacteria</taxon>
        <taxon>Bacillati</taxon>
        <taxon>Bacillota</taxon>
        <taxon>Clostridia</taxon>
        <taxon>Eubacteriales</taxon>
        <taxon>Clostridiales Family XVII. Incertae Sedis</taxon>
        <taxon>Sulfobacillus</taxon>
    </lineage>
</organism>
<dbReference type="InterPro" id="IPR014794">
    <property type="entry name" value="DUF1779"/>
</dbReference>
<name>A0A7Y0Q1M9_9FIRM</name>
<keyword evidence="2" id="KW-1185">Reference proteome</keyword>
<reference evidence="1 2" key="1">
    <citation type="submission" date="2020-04" db="EMBL/GenBank/DDBJ databases">
        <authorList>
            <person name="Zhang R."/>
            <person name="Schippers A."/>
        </authorList>
    </citation>
    <scope>NUCLEOTIDE SEQUENCE [LARGE SCALE GENOMIC DNA]</scope>
    <source>
        <strain evidence="1 2">DSM 109850</strain>
    </source>
</reference>
<proteinExistence type="predicted"/>
<sequence>MRNIWWVVGIGALIWVGAEAHAAVVKPLTTAFHATGAKPSGYSLNDWTRVAPQKAQNLSALADQVAGELHMQGPQAFVNNPSYQKISETKKVAGIVTQIIVERLSSGDTYVVLDRTSPDGFQGLPESQTLFRHILAGYGRVHQDVNLEGVLPNRLNTAQQQRLVNQALSAVDAKTLNGITTAGYISDAGHSPFISQSDALDGHQVNVQVAVSYNGYMHQTQVYVGSPLITVTY</sequence>
<dbReference type="Gene3D" id="3.30.360.40">
    <property type="entry name" value="YwmB-like"/>
    <property type="match status" value="1"/>
</dbReference>
<dbReference type="SUPFAM" id="SSF143842">
    <property type="entry name" value="YwmB-like"/>
    <property type="match status" value="1"/>
</dbReference>
<dbReference type="EMBL" id="JABBVZ010000003">
    <property type="protein sequence ID" value="NMP21001.1"/>
    <property type="molecule type" value="Genomic_DNA"/>
</dbReference>
<dbReference type="AlphaFoldDB" id="A0A7Y0Q1M9"/>
<dbReference type="Proteomes" id="UP000533476">
    <property type="component" value="Unassembled WGS sequence"/>
</dbReference>
<dbReference type="Pfam" id="PF08680">
    <property type="entry name" value="DUF1779"/>
    <property type="match status" value="1"/>
</dbReference>
<dbReference type="InterPro" id="IPR036209">
    <property type="entry name" value="YwmB-like_sf"/>
</dbReference>
<evidence type="ECO:0008006" key="3">
    <source>
        <dbReference type="Google" id="ProtNLM"/>
    </source>
</evidence>
<gene>
    <name evidence="1" type="ORF">HIJ39_01345</name>
</gene>
<evidence type="ECO:0000313" key="1">
    <source>
        <dbReference type="EMBL" id="NMP21001.1"/>
    </source>
</evidence>
<dbReference type="RefSeq" id="WP_169095910.1">
    <property type="nucleotide sequence ID" value="NZ_JABBVZ010000003.1"/>
</dbReference>
<accession>A0A7Y0Q1M9</accession>
<comment type="caution">
    <text evidence="1">The sequence shown here is derived from an EMBL/GenBank/DDBJ whole genome shotgun (WGS) entry which is preliminary data.</text>
</comment>